<dbReference type="EMBL" id="UINC01223311">
    <property type="protein sequence ID" value="SVE52453.1"/>
    <property type="molecule type" value="Genomic_DNA"/>
</dbReference>
<dbReference type="AlphaFoldDB" id="A0A383E7R6"/>
<evidence type="ECO:0000259" key="3">
    <source>
        <dbReference type="Pfam" id="PF06155"/>
    </source>
</evidence>
<gene>
    <name evidence="4" type="ORF">METZ01_LOCUS505307</name>
</gene>
<keyword evidence="2" id="KW-0408">Iron</keyword>
<feature type="non-terminal residue" evidence="4">
    <location>
        <position position="1"/>
    </location>
</feature>
<reference evidence="4" key="1">
    <citation type="submission" date="2018-05" db="EMBL/GenBank/DDBJ databases">
        <authorList>
            <person name="Lanie J.A."/>
            <person name="Ng W.-L."/>
            <person name="Kazmierczak K.M."/>
            <person name="Andrzejewski T.M."/>
            <person name="Davidsen T.M."/>
            <person name="Wayne K.J."/>
            <person name="Tettelin H."/>
            <person name="Glass J.I."/>
            <person name="Rusch D."/>
            <person name="Podicherti R."/>
            <person name="Tsui H.-C.T."/>
            <person name="Winkler M.E."/>
        </authorList>
    </citation>
    <scope>NUCLEOTIDE SEQUENCE</scope>
</reference>
<accession>A0A383E7R6</accession>
<name>A0A383E7R6_9ZZZZ</name>
<protein>
    <recommendedName>
        <fullName evidence="3">Gamma-butyrobetaine hydroxylase-like N-terminal domain-containing protein</fullName>
    </recommendedName>
</protein>
<dbReference type="Pfam" id="PF06155">
    <property type="entry name" value="GBBH-like_N"/>
    <property type="match status" value="1"/>
</dbReference>
<dbReference type="Gene3D" id="3.30.2020.30">
    <property type="match status" value="1"/>
</dbReference>
<dbReference type="InterPro" id="IPR010376">
    <property type="entry name" value="GBBH-like_N"/>
</dbReference>
<dbReference type="GO" id="GO:0046872">
    <property type="term" value="F:metal ion binding"/>
    <property type="evidence" value="ECO:0007669"/>
    <property type="project" value="UniProtKB-KW"/>
</dbReference>
<organism evidence="4">
    <name type="scientific">marine metagenome</name>
    <dbReference type="NCBI Taxonomy" id="408172"/>
    <lineage>
        <taxon>unclassified sequences</taxon>
        <taxon>metagenomes</taxon>
        <taxon>ecological metagenomes</taxon>
    </lineage>
</organism>
<feature type="domain" description="Gamma-butyrobetaine hydroxylase-like N-terminal" evidence="3">
    <location>
        <begin position="13"/>
        <end position="104"/>
    </location>
</feature>
<dbReference type="InterPro" id="IPR038492">
    <property type="entry name" value="GBBH-like_N_sf"/>
</dbReference>
<evidence type="ECO:0000256" key="2">
    <source>
        <dbReference type="ARBA" id="ARBA00023004"/>
    </source>
</evidence>
<keyword evidence="1" id="KW-0479">Metal-binding</keyword>
<dbReference type="PANTHER" id="PTHR35303">
    <property type="entry name" value="OS02G0197800 PROTEIN"/>
    <property type="match status" value="1"/>
</dbReference>
<evidence type="ECO:0000313" key="4">
    <source>
        <dbReference type="EMBL" id="SVE52453.1"/>
    </source>
</evidence>
<evidence type="ECO:0000256" key="1">
    <source>
        <dbReference type="ARBA" id="ARBA00022723"/>
    </source>
</evidence>
<proteinExistence type="predicted"/>
<sequence length="109" mass="12000">KLRRRPSKVELGETELAIQWMDGEHSRFSLADLRGSCPCAVCRQARGQSEQEMQLPGGELPVLTGGAATATASAREFIYVGRYGIRIEWADGHNTGIYTFESLRDQADG</sequence>